<proteinExistence type="predicted"/>
<evidence type="ECO:0000313" key="2">
    <source>
        <dbReference type="Proteomes" id="UP000019377"/>
    </source>
</evidence>
<accession>V5EYI5</accession>
<sequence length="79" mass="8903">MPAGWSDIQTQALALSGFLEEANITSADLLAVLEYKRYRGYLVDGIRSYANDLKKRGIIPSVVGNEDLRAEDRFHPIHR</sequence>
<evidence type="ECO:0000313" key="1">
    <source>
        <dbReference type="EMBL" id="EST07814.1"/>
    </source>
</evidence>
<gene>
    <name evidence="1" type="ORF">PSEUBRA_SCAF2g02929</name>
</gene>
<reference evidence="2" key="1">
    <citation type="journal article" date="2013" name="Genome Announc.">
        <title>Draft genome sequence of Pseudozyma brasiliensis sp. nov. strain GHG001, a high producer of endo-1,4-xylanase isolated from an insect pest of sugarcane.</title>
        <authorList>
            <person name="Oliveira J.V.D.C."/>
            <person name="dos Santos R.A.C."/>
            <person name="Borges T.A."/>
            <person name="Riano-Pachon D.M."/>
            <person name="Goldman G.H."/>
        </authorList>
    </citation>
    <scope>NUCLEOTIDE SEQUENCE [LARGE SCALE GENOMIC DNA]</scope>
    <source>
        <strain evidence="2">GHG001</strain>
    </source>
</reference>
<dbReference type="EMBL" id="KI545862">
    <property type="protein sequence ID" value="EST07814.1"/>
    <property type="molecule type" value="Genomic_DNA"/>
</dbReference>
<keyword evidence="2" id="KW-1185">Reference proteome</keyword>
<dbReference type="AlphaFoldDB" id="V5EYI5"/>
<dbReference type="GeneID" id="27419998"/>
<dbReference type="OrthoDB" id="2556164at2759"/>
<organism evidence="1 2">
    <name type="scientific">Kalmanozyma brasiliensis (strain GHG001)</name>
    <name type="common">Yeast</name>
    <name type="synonym">Pseudozyma brasiliensis</name>
    <dbReference type="NCBI Taxonomy" id="1365824"/>
    <lineage>
        <taxon>Eukaryota</taxon>
        <taxon>Fungi</taxon>
        <taxon>Dikarya</taxon>
        <taxon>Basidiomycota</taxon>
        <taxon>Ustilaginomycotina</taxon>
        <taxon>Ustilaginomycetes</taxon>
        <taxon>Ustilaginales</taxon>
        <taxon>Ustilaginaceae</taxon>
        <taxon>Kalmanozyma</taxon>
    </lineage>
</organism>
<dbReference type="RefSeq" id="XP_016292803.1">
    <property type="nucleotide sequence ID" value="XM_016437326.1"/>
</dbReference>
<dbReference type="HOGENOM" id="CLU_2607007_0_0_1"/>
<protein>
    <submittedName>
        <fullName evidence="1">Uncharacterized protein</fullName>
    </submittedName>
</protein>
<name>V5EYI5_KALBG</name>
<dbReference type="Proteomes" id="UP000019377">
    <property type="component" value="Unassembled WGS sequence"/>
</dbReference>